<comment type="caution">
    <text evidence="1">The sequence shown here is derived from an EMBL/GenBank/DDBJ whole genome shotgun (WGS) entry which is preliminary data.</text>
</comment>
<sequence>MSSLFIRNFSHRASGIYRSPRTIMMYSYLAGFSLPFALPAAKKLSAQNNNGGGDISLYHCCR</sequence>
<accession>A0A317SYR6</accession>
<dbReference type="Proteomes" id="UP000246991">
    <property type="component" value="Unassembled WGS sequence"/>
</dbReference>
<evidence type="ECO:0000313" key="1">
    <source>
        <dbReference type="EMBL" id="PWW78597.1"/>
    </source>
</evidence>
<proteinExistence type="predicted"/>
<evidence type="ECO:0000313" key="2">
    <source>
        <dbReference type="Proteomes" id="UP000246991"/>
    </source>
</evidence>
<gene>
    <name evidence="1" type="ORF">C7212DRAFT_350697</name>
</gene>
<keyword evidence="2" id="KW-1185">Reference proteome</keyword>
<organism evidence="1 2">
    <name type="scientific">Tuber magnatum</name>
    <name type="common">white Piedmont truffle</name>
    <dbReference type="NCBI Taxonomy" id="42249"/>
    <lineage>
        <taxon>Eukaryota</taxon>
        <taxon>Fungi</taxon>
        <taxon>Dikarya</taxon>
        <taxon>Ascomycota</taxon>
        <taxon>Pezizomycotina</taxon>
        <taxon>Pezizomycetes</taxon>
        <taxon>Pezizales</taxon>
        <taxon>Tuberaceae</taxon>
        <taxon>Tuber</taxon>
    </lineage>
</organism>
<dbReference type="EMBL" id="PYWC01000014">
    <property type="protein sequence ID" value="PWW78597.1"/>
    <property type="molecule type" value="Genomic_DNA"/>
</dbReference>
<dbReference type="AlphaFoldDB" id="A0A317SYR6"/>
<name>A0A317SYR6_9PEZI</name>
<dbReference type="OrthoDB" id="5279243at2759"/>
<protein>
    <submittedName>
        <fullName evidence="1">Uncharacterized protein</fullName>
    </submittedName>
</protein>
<reference evidence="1 2" key="1">
    <citation type="submission" date="2018-03" db="EMBL/GenBank/DDBJ databases">
        <title>Genomes of Pezizomycetes fungi and the evolution of truffles.</title>
        <authorList>
            <person name="Murat C."/>
            <person name="Payen T."/>
            <person name="Noel B."/>
            <person name="Kuo A."/>
            <person name="Martin F.M."/>
        </authorList>
    </citation>
    <scope>NUCLEOTIDE SEQUENCE [LARGE SCALE GENOMIC DNA]</scope>
    <source>
        <strain evidence="1">091103-1</strain>
    </source>
</reference>